<dbReference type="AlphaFoldDB" id="A0A4R6RMB2"/>
<evidence type="ECO:0000256" key="1">
    <source>
        <dbReference type="ARBA" id="ARBA00022723"/>
    </source>
</evidence>
<accession>A0A4R6RMB2</accession>
<dbReference type="InterPro" id="IPR036291">
    <property type="entry name" value="NAD(P)-bd_dom_sf"/>
</dbReference>
<evidence type="ECO:0000256" key="4">
    <source>
        <dbReference type="RuleBase" id="RU361277"/>
    </source>
</evidence>
<comment type="cofactor">
    <cofactor evidence="4">
        <name>Zn(2+)</name>
        <dbReference type="ChEBI" id="CHEBI:29105"/>
    </cofactor>
</comment>
<dbReference type="Pfam" id="PF08240">
    <property type="entry name" value="ADH_N"/>
    <property type="match status" value="1"/>
</dbReference>
<keyword evidence="7" id="KW-1185">Reference proteome</keyword>
<dbReference type="InterPro" id="IPR050129">
    <property type="entry name" value="Zn_alcohol_dh"/>
</dbReference>
<evidence type="ECO:0000313" key="6">
    <source>
        <dbReference type="EMBL" id="TDP87799.1"/>
    </source>
</evidence>
<dbReference type="InterPro" id="IPR020843">
    <property type="entry name" value="ER"/>
</dbReference>
<dbReference type="GO" id="GO:0008270">
    <property type="term" value="F:zinc ion binding"/>
    <property type="evidence" value="ECO:0007669"/>
    <property type="project" value="InterPro"/>
</dbReference>
<proteinExistence type="inferred from homology"/>
<dbReference type="PANTHER" id="PTHR43401">
    <property type="entry name" value="L-THREONINE 3-DEHYDROGENASE"/>
    <property type="match status" value="1"/>
</dbReference>
<evidence type="ECO:0000256" key="3">
    <source>
        <dbReference type="ARBA" id="ARBA00023002"/>
    </source>
</evidence>
<dbReference type="SUPFAM" id="SSF50129">
    <property type="entry name" value="GroES-like"/>
    <property type="match status" value="1"/>
</dbReference>
<dbReference type="GO" id="GO:0016616">
    <property type="term" value="F:oxidoreductase activity, acting on the CH-OH group of donors, NAD or NADP as acceptor"/>
    <property type="evidence" value="ECO:0007669"/>
    <property type="project" value="UniProtKB-ARBA"/>
</dbReference>
<dbReference type="Pfam" id="PF00107">
    <property type="entry name" value="ADH_zinc_N"/>
    <property type="match status" value="1"/>
</dbReference>
<keyword evidence="2 4" id="KW-0862">Zinc</keyword>
<dbReference type="Gene3D" id="3.40.50.720">
    <property type="entry name" value="NAD(P)-binding Rossmann-like Domain"/>
    <property type="match status" value="1"/>
</dbReference>
<dbReference type="EMBL" id="SNXY01000006">
    <property type="protein sequence ID" value="TDP87799.1"/>
    <property type="molecule type" value="Genomic_DNA"/>
</dbReference>
<dbReference type="Proteomes" id="UP000294547">
    <property type="component" value="Unassembled WGS sequence"/>
</dbReference>
<name>A0A4R6RMB2_9HYPH</name>
<dbReference type="PANTHER" id="PTHR43401:SF3">
    <property type="entry name" value="L-GALACTONATE-5-DEHYDROGENASE"/>
    <property type="match status" value="1"/>
</dbReference>
<dbReference type="InterPro" id="IPR011032">
    <property type="entry name" value="GroES-like_sf"/>
</dbReference>
<comment type="similarity">
    <text evidence="4">Belongs to the zinc-containing alcohol dehydrogenase family.</text>
</comment>
<keyword evidence="3" id="KW-0560">Oxidoreductase</keyword>
<evidence type="ECO:0000313" key="7">
    <source>
        <dbReference type="Proteomes" id="UP000294547"/>
    </source>
</evidence>
<gene>
    <name evidence="6" type="ORF">EDD54_1698</name>
</gene>
<dbReference type="OrthoDB" id="9809185at2"/>
<sequence>MKALVCEEPGRLRLDDRPEPGSPPPGWALVSVSHVGICGTDYHIYGGKHPFLNYPRVMGHEVSGRVVAVGADVAIAPGSPVVVNPYVSCGHCGACRKGKPNCCTAIAVLGVHTDGAMCERVLVPAGNLYPAAGITLEQAATVEFLAIGAHGVRRSGAAPGATALVIGAGPIGLGTALFARIAGQRVTLLDTSVERLAFARDALGFDDTLLAGDGLADRVAAHTGGEGFDVVYDATGAAPSIEAAFAHVGHGGTLVLLSVVRDTISFSDPEFHKREMTLHGSRNATRVDFDHVLACLKDGRIDVAPLITHRTTLAGAADDLPRWASEKTGLVKAMIVVDAA</sequence>
<comment type="caution">
    <text evidence="6">The sequence shown here is derived from an EMBL/GenBank/DDBJ whole genome shotgun (WGS) entry which is preliminary data.</text>
</comment>
<dbReference type="CDD" id="cd08261">
    <property type="entry name" value="Zn_ADH7"/>
    <property type="match status" value="1"/>
</dbReference>
<feature type="domain" description="Enoyl reductase (ER)" evidence="5">
    <location>
        <begin position="10"/>
        <end position="335"/>
    </location>
</feature>
<dbReference type="SUPFAM" id="SSF51735">
    <property type="entry name" value="NAD(P)-binding Rossmann-fold domains"/>
    <property type="match status" value="1"/>
</dbReference>
<reference evidence="6 7" key="1">
    <citation type="submission" date="2019-03" db="EMBL/GenBank/DDBJ databases">
        <title>Genomic Encyclopedia of Type Strains, Phase IV (KMG-IV): sequencing the most valuable type-strain genomes for metagenomic binning, comparative biology and taxonomic classification.</title>
        <authorList>
            <person name="Goeker M."/>
        </authorList>
    </citation>
    <scope>NUCLEOTIDE SEQUENCE [LARGE SCALE GENOMIC DNA]</scope>
    <source>
        <strain evidence="6 7">DSM 102969</strain>
    </source>
</reference>
<evidence type="ECO:0000256" key="2">
    <source>
        <dbReference type="ARBA" id="ARBA00022833"/>
    </source>
</evidence>
<dbReference type="PROSITE" id="PS00059">
    <property type="entry name" value="ADH_ZINC"/>
    <property type="match status" value="1"/>
</dbReference>
<keyword evidence="1 4" id="KW-0479">Metal-binding</keyword>
<dbReference type="InterPro" id="IPR002328">
    <property type="entry name" value="ADH_Zn_CS"/>
</dbReference>
<dbReference type="SMART" id="SM00829">
    <property type="entry name" value="PKS_ER"/>
    <property type="match status" value="1"/>
</dbReference>
<dbReference type="InterPro" id="IPR013149">
    <property type="entry name" value="ADH-like_C"/>
</dbReference>
<dbReference type="RefSeq" id="WP_126541487.1">
    <property type="nucleotide sequence ID" value="NZ_BSPM01000008.1"/>
</dbReference>
<dbReference type="InterPro" id="IPR013154">
    <property type="entry name" value="ADH-like_N"/>
</dbReference>
<evidence type="ECO:0000259" key="5">
    <source>
        <dbReference type="SMART" id="SM00829"/>
    </source>
</evidence>
<dbReference type="Gene3D" id="3.90.180.10">
    <property type="entry name" value="Medium-chain alcohol dehydrogenases, catalytic domain"/>
    <property type="match status" value="1"/>
</dbReference>
<organism evidence="6 7">
    <name type="scientific">Oharaeibacter diazotrophicus</name>
    <dbReference type="NCBI Taxonomy" id="1920512"/>
    <lineage>
        <taxon>Bacteria</taxon>
        <taxon>Pseudomonadati</taxon>
        <taxon>Pseudomonadota</taxon>
        <taxon>Alphaproteobacteria</taxon>
        <taxon>Hyphomicrobiales</taxon>
        <taxon>Pleomorphomonadaceae</taxon>
        <taxon>Oharaeibacter</taxon>
    </lineage>
</organism>
<protein>
    <submittedName>
        <fullName evidence="6">2-desacetyl-2-hydroxyethyl bacteriochlorophyllide A dehydrogenase</fullName>
    </submittedName>
</protein>